<dbReference type="Proteomes" id="UP000001396">
    <property type="component" value="Unassembled WGS sequence"/>
</dbReference>
<keyword evidence="3" id="KW-0813">Transport</keyword>
<feature type="region of interest" description="Disordered" evidence="8">
    <location>
        <begin position="11"/>
        <end position="36"/>
    </location>
</feature>
<keyword evidence="6 9" id="KW-1133">Transmembrane helix</keyword>
<keyword evidence="5" id="KW-0256">Endoplasmic reticulum</keyword>
<dbReference type="RefSeq" id="XP_020437424.1">
    <property type="nucleotide sequence ID" value="XM_020573307.1"/>
</dbReference>
<feature type="transmembrane region" description="Helical" evidence="9">
    <location>
        <begin position="289"/>
        <end position="309"/>
    </location>
</feature>
<comment type="caution">
    <text evidence="10">The sequence shown here is derived from an EMBL/GenBank/DDBJ whole genome shotgun (WGS) entry which is preliminary data.</text>
</comment>
<dbReference type="InParanoid" id="D3B1Z1"/>
<evidence type="ECO:0000313" key="11">
    <source>
        <dbReference type="Proteomes" id="UP000001396"/>
    </source>
</evidence>
<protein>
    <submittedName>
        <fullName evidence="10">Galactose transporter</fullName>
    </submittedName>
</protein>
<organism evidence="10 11">
    <name type="scientific">Heterostelium pallidum (strain ATCC 26659 / Pp 5 / PN500)</name>
    <name type="common">Cellular slime mold</name>
    <name type="synonym">Polysphondylium pallidum</name>
    <dbReference type="NCBI Taxonomy" id="670386"/>
    <lineage>
        <taxon>Eukaryota</taxon>
        <taxon>Amoebozoa</taxon>
        <taxon>Evosea</taxon>
        <taxon>Eumycetozoa</taxon>
        <taxon>Dictyostelia</taxon>
        <taxon>Acytosteliales</taxon>
        <taxon>Acytosteliaceae</taxon>
        <taxon>Heterostelium</taxon>
    </lineage>
</organism>
<comment type="subcellular location">
    <subcellularLocation>
        <location evidence="1">Endoplasmic reticulum membrane</location>
        <topology evidence="1">Multi-pass membrane protein</topology>
    </subcellularLocation>
</comment>
<dbReference type="EMBL" id="ADBJ01000008">
    <property type="protein sequence ID" value="EFA85315.1"/>
    <property type="molecule type" value="Genomic_DNA"/>
</dbReference>
<evidence type="ECO:0000256" key="4">
    <source>
        <dbReference type="ARBA" id="ARBA00022692"/>
    </source>
</evidence>
<dbReference type="Pfam" id="PF08449">
    <property type="entry name" value="UAA"/>
    <property type="match status" value="1"/>
</dbReference>
<sequence>MTVVQSSKVLNNNQNKTGKQNEQHYTTNNSDNEKLNNKNIDNGISNLLVHEHKKTSKFQMEIMFLICVAGIYVFYLLYGVYQEKLNIIQYNGEKIGQFTAFLLGLQCLVNYLSALVVKVATKEKKDNTPISEYRNTALLIVISTFLSNTSIRYISYPTQVLAKSCKPIPVLVMGVLCFKRRYSAMKYFIVLVISMGVAMFMWPSGKKHSTTSVEFDSNVIFGNLLLLGSLLLDGVIGPSQDQYVRVYNPSSNSMMLYTNLWNTFFMFAISAIKGEIVPAIQYIIKYPEIIGPIFIFCITSALGQHFIFLTTKNFSALTCTTVTTTRKFFSILISIFWFGHSLSALQWSSIALVFLGLSLDVVQSYFMKPSKSKVQ</sequence>
<feature type="compositionally biased region" description="Polar residues" evidence="8">
    <location>
        <begin position="11"/>
        <end position="27"/>
    </location>
</feature>
<feature type="transmembrane region" description="Helical" evidence="9">
    <location>
        <begin position="185"/>
        <end position="204"/>
    </location>
</feature>
<keyword evidence="7 9" id="KW-0472">Membrane</keyword>
<evidence type="ECO:0000256" key="6">
    <source>
        <dbReference type="ARBA" id="ARBA00022989"/>
    </source>
</evidence>
<evidence type="ECO:0000256" key="5">
    <source>
        <dbReference type="ARBA" id="ARBA00022824"/>
    </source>
</evidence>
<evidence type="ECO:0000256" key="9">
    <source>
        <dbReference type="SAM" id="Phobius"/>
    </source>
</evidence>
<dbReference type="InterPro" id="IPR037185">
    <property type="entry name" value="EmrE-like"/>
</dbReference>
<dbReference type="GO" id="GO:0005789">
    <property type="term" value="C:endoplasmic reticulum membrane"/>
    <property type="evidence" value="ECO:0007669"/>
    <property type="project" value="UniProtKB-SubCell"/>
</dbReference>
<gene>
    <name evidence="10" type="ORF">PPL_02316</name>
</gene>
<dbReference type="AlphaFoldDB" id="D3B1Z1"/>
<dbReference type="GO" id="GO:0005460">
    <property type="term" value="F:UDP-glucose transmembrane transporter activity"/>
    <property type="evidence" value="ECO:0007669"/>
    <property type="project" value="TreeGrafter"/>
</dbReference>
<dbReference type="SUPFAM" id="SSF103481">
    <property type="entry name" value="Multidrug resistance efflux transporter EmrE"/>
    <property type="match status" value="2"/>
</dbReference>
<feature type="transmembrane region" description="Helical" evidence="9">
    <location>
        <begin position="219"/>
        <end position="239"/>
    </location>
</feature>
<dbReference type="STRING" id="670386.D3B1Z1"/>
<evidence type="ECO:0000256" key="2">
    <source>
        <dbReference type="ARBA" id="ARBA00010694"/>
    </source>
</evidence>
<dbReference type="OMA" id="CGAIGQV"/>
<dbReference type="GO" id="GO:0000139">
    <property type="term" value="C:Golgi membrane"/>
    <property type="evidence" value="ECO:0007669"/>
    <property type="project" value="TreeGrafter"/>
</dbReference>
<evidence type="ECO:0000256" key="1">
    <source>
        <dbReference type="ARBA" id="ARBA00004477"/>
    </source>
</evidence>
<name>D3B1Z1_HETP5</name>
<evidence type="ECO:0000256" key="3">
    <source>
        <dbReference type="ARBA" id="ARBA00022448"/>
    </source>
</evidence>
<feature type="transmembrane region" description="Helical" evidence="9">
    <location>
        <begin position="260"/>
        <end position="283"/>
    </location>
</feature>
<feature type="transmembrane region" description="Helical" evidence="9">
    <location>
        <begin position="101"/>
        <end position="121"/>
    </location>
</feature>
<reference evidence="10 11" key="1">
    <citation type="journal article" date="2011" name="Genome Res.">
        <title>Phylogeny-wide analysis of social amoeba genomes highlights ancient origins for complex intercellular communication.</title>
        <authorList>
            <person name="Heidel A.J."/>
            <person name="Lawal H.M."/>
            <person name="Felder M."/>
            <person name="Schilde C."/>
            <person name="Helps N.R."/>
            <person name="Tunggal B."/>
            <person name="Rivero F."/>
            <person name="John U."/>
            <person name="Schleicher M."/>
            <person name="Eichinger L."/>
            <person name="Platzer M."/>
            <person name="Noegel A.A."/>
            <person name="Schaap P."/>
            <person name="Gloeckner G."/>
        </authorList>
    </citation>
    <scope>NUCLEOTIDE SEQUENCE [LARGE SCALE GENOMIC DNA]</scope>
    <source>
        <strain evidence="11">ATCC 26659 / Pp 5 / PN500</strain>
    </source>
</reference>
<dbReference type="FunCoup" id="D3B1Z1">
    <property type="interactions" value="598"/>
</dbReference>
<dbReference type="PANTHER" id="PTHR10778:SF10">
    <property type="entry name" value="SOLUTE CARRIER FAMILY 35 MEMBER B1"/>
    <property type="match status" value="1"/>
</dbReference>
<proteinExistence type="inferred from homology"/>
<keyword evidence="11" id="KW-1185">Reference proteome</keyword>
<keyword evidence="4 9" id="KW-0812">Transmembrane</keyword>
<comment type="similarity">
    <text evidence="2">Belongs to the nucleotide-sugar transporter family. SLC35B subfamily.</text>
</comment>
<feature type="transmembrane region" description="Helical" evidence="9">
    <location>
        <begin position="62"/>
        <end position="81"/>
    </location>
</feature>
<dbReference type="PANTHER" id="PTHR10778">
    <property type="entry name" value="SOLUTE CARRIER FAMILY 35 MEMBER B"/>
    <property type="match status" value="1"/>
</dbReference>
<evidence type="ECO:0000256" key="8">
    <source>
        <dbReference type="SAM" id="MobiDB-lite"/>
    </source>
</evidence>
<evidence type="ECO:0000256" key="7">
    <source>
        <dbReference type="ARBA" id="ARBA00023136"/>
    </source>
</evidence>
<dbReference type="InterPro" id="IPR013657">
    <property type="entry name" value="SCL35B1-4/HUT1"/>
</dbReference>
<accession>D3B1Z1</accession>
<evidence type="ECO:0000313" key="10">
    <source>
        <dbReference type="EMBL" id="EFA85315.1"/>
    </source>
</evidence>
<dbReference type="GeneID" id="31357841"/>
<dbReference type="GO" id="GO:0005459">
    <property type="term" value="F:UDP-galactose transmembrane transporter activity"/>
    <property type="evidence" value="ECO:0007669"/>
    <property type="project" value="TreeGrafter"/>
</dbReference>